<dbReference type="InterPro" id="IPR027417">
    <property type="entry name" value="P-loop_NTPase"/>
</dbReference>
<dbReference type="PANTHER" id="PTHR34301">
    <property type="entry name" value="DNA-BINDING PROTEIN-RELATED"/>
    <property type="match status" value="1"/>
</dbReference>
<dbReference type="InterPro" id="IPR036388">
    <property type="entry name" value="WH-like_DNA-bd_sf"/>
</dbReference>
<dbReference type="Gene3D" id="3.40.50.300">
    <property type="entry name" value="P-loop containing nucleotide triphosphate hydrolases"/>
    <property type="match status" value="1"/>
</dbReference>
<gene>
    <name evidence="2" type="ORF">C884_00960</name>
</gene>
<feature type="region of interest" description="Disordered" evidence="1">
    <location>
        <begin position="373"/>
        <end position="394"/>
    </location>
</feature>
<dbReference type="Pfam" id="PF13412">
    <property type="entry name" value="HTH_24"/>
    <property type="match status" value="1"/>
</dbReference>
<dbReference type="AlphaFoldDB" id="M2YBG4"/>
<dbReference type="RefSeq" id="WP_006215389.1">
    <property type="nucleotide sequence ID" value="NZ_ANHZ02000019.1"/>
</dbReference>
<proteinExistence type="predicted"/>
<dbReference type="InterPro" id="IPR036390">
    <property type="entry name" value="WH_DNA-bd_sf"/>
</dbReference>
<evidence type="ECO:0000256" key="1">
    <source>
        <dbReference type="SAM" id="MobiDB-lite"/>
    </source>
</evidence>
<evidence type="ECO:0000313" key="2">
    <source>
        <dbReference type="EMBL" id="EME35959.1"/>
    </source>
</evidence>
<keyword evidence="3" id="KW-1185">Reference proteome</keyword>
<dbReference type="PANTHER" id="PTHR34301:SF8">
    <property type="entry name" value="ATPASE DOMAIN-CONTAINING PROTEIN"/>
    <property type="match status" value="1"/>
</dbReference>
<comment type="caution">
    <text evidence="2">The sequence shown here is derived from an EMBL/GenBank/DDBJ whole genome shotgun (WGS) entry which is preliminary data.</text>
</comment>
<accession>M2YBG4</accession>
<sequence length="394" mass="44340">MRDIQPPTSPFTPGYSKPPLVFGGHEQDLEELRQVFQTGDFGENHTVLLSGLRGAGKTAMLYELRDAALENGWMAIHDDAQRGLISRMMDTAIPDLINKLNKTQRRRLSSLGIWHFNAEFQITDTSRPGRPLLRNDLTALATADSHRGVLITIDEVTSGRVRMQEVSRLAMEVSHAIGNRAPVMLVFAGIKVDLDALLDGDQTTFLRRSRMVDFRLLHPDAVRHVLVETARRGGRSFEPEALDHLLRVSQGYPYLVQLLGDYAWRKTPDSEVISLEDAQHAQRKGVDAVLTRVISRAYEDLSDVDRRIVEAMAEDDGRTRVTHLAERLGKTTGYLNVYKKRLVDSGYIEAEGRHHVRFSLPYLRDYIRAMSRTGDDDGPAPGISPWEAYPPPPL</sequence>
<dbReference type="SUPFAM" id="SSF46785">
    <property type="entry name" value="Winged helix' DNA-binding domain"/>
    <property type="match status" value="1"/>
</dbReference>
<dbReference type="Gene3D" id="1.10.10.10">
    <property type="entry name" value="Winged helix-like DNA-binding domain superfamily/Winged helix DNA-binding domain"/>
    <property type="match status" value="1"/>
</dbReference>
<dbReference type="EMBL" id="ANHZ02000019">
    <property type="protein sequence ID" value="EME35959.1"/>
    <property type="molecule type" value="Genomic_DNA"/>
</dbReference>
<dbReference type="Proteomes" id="UP000009877">
    <property type="component" value="Unassembled WGS sequence"/>
</dbReference>
<name>M2YBG4_9MICC</name>
<evidence type="ECO:0000313" key="3">
    <source>
        <dbReference type="Proteomes" id="UP000009877"/>
    </source>
</evidence>
<organism evidence="2 3">
    <name type="scientific">Kocuria palustris PEL</name>
    <dbReference type="NCBI Taxonomy" id="1236550"/>
    <lineage>
        <taxon>Bacteria</taxon>
        <taxon>Bacillati</taxon>
        <taxon>Actinomycetota</taxon>
        <taxon>Actinomycetes</taxon>
        <taxon>Micrococcales</taxon>
        <taxon>Micrococcaceae</taxon>
        <taxon>Kocuria</taxon>
    </lineage>
</organism>
<protein>
    <submittedName>
        <fullName evidence="2">ATPase</fullName>
    </submittedName>
</protein>
<dbReference type="SUPFAM" id="SSF52540">
    <property type="entry name" value="P-loop containing nucleoside triphosphate hydrolases"/>
    <property type="match status" value="1"/>
</dbReference>
<reference evidence="2 3" key="1">
    <citation type="journal article" date="2014" name="Genome Announc.">
        <title>Draft Genome Sequence of Kocuria palustris PEL.</title>
        <authorList>
            <person name="Sharma G."/>
            <person name="Khatri I."/>
            <person name="Subramanian S."/>
        </authorList>
    </citation>
    <scope>NUCLEOTIDE SEQUENCE [LARGE SCALE GENOMIC DNA]</scope>
    <source>
        <strain evidence="2 3">PEL</strain>
    </source>
</reference>